<dbReference type="PIRSF" id="PIRSF000239">
    <property type="entry name" value="AHPC"/>
    <property type="match status" value="1"/>
</dbReference>
<dbReference type="GO" id="GO:0008379">
    <property type="term" value="F:thioredoxin peroxidase activity"/>
    <property type="evidence" value="ECO:0007669"/>
    <property type="project" value="TreeGrafter"/>
</dbReference>
<evidence type="ECO:0000256" key="11">
    <source>
        <dbReference type="ARBA" id="ARBA00042639"/>
    </source>
</evidence>
<evidence type="ECO:0000256" key="13">
    <source>
        <dbReference type="PIRSR" id="PIRSR000239-1"/>
    </source>
</evidence>
<feature type="domain" description="Thioredoxin" evidence="14">
    <location>
        <begin position="4"/>
        <end position="154"/>
    </location>
</feature>
<dbReference type="PANTHER" id="PTHR42801">
    <property type="entry name" value="THIOREDOXIN-DEPENDENT PEROXIDE REDUCTASE"/>
    <property type="match status" value="1"/>
</dbReference>
<dbReference type="STRING" id="389348.PNK_0085"/>
<comment type="catalytic activity">
    <reaction evidence="12">
        <text>a hydroperoxide + [thioredoxin]-dithiol = an alcohol + [thioredoxin]-disulfide + H2O</text>
        <dbReference type="Rhea" id="RHEA:62620"/>
        <dbReference type="Rhea" id="RHEA-COMP:10698"/>
        <dbReference type="Rhea" id="RHEA-COMP:10700"/>
        <dbReference type="ChEBI" id="CHEBI:15377"/>
        <dbReference type="ChEBI" id="CHEBI:29950"/>
        <dbReference type="ChEBI" id="CHEBI:30879"/>
        <dbReference type="ChEBI" id="CHEBI:35924"/>
        <dbReference type="ChEBI" id="CHEBI:50058"/>
        <dbReference type="EC" id="1.11.1.24"/>
    </reaction>
</comment>
<dbReference type="InterPro" id="IPR013766">
    <property type="entry name" value="Thioredoxin_domain"/>
</dbReference>
<name>A0A0U5K0T9_9BACT</name>
<dbReference type="PANTHER" id="PTHR42801:SF4">
    <property type="entry name" value="AHPC_TSA FAMILY PROTEIN"/>
    <property type="match status" value="1"/>
</dbReference>
<feature type="active site" description="Cysteine sulfenic acid (-SOH) intermediate; for peroxidase activity" evidence="13">
    <location>
        <position position="46"/>
    </location>
</feature>
<evidence type="ECO:0000256" key="3">
    <source>
        <dbReference type="ARBA" id="ARBA00013017"/>
    </source>
</evidence>
<keyword evidence="8" id="KW-0676">Redox-active center</keyword>
<evidence type="ECO:0000256" key="6">
    <source>
        <dbReference type="ARBA" id="ARBA00023002"/>
    </source>
</evidence>
<dbReference type="InterPro" id="IPR050924">
    <property type="entry name" value="Peroxiredoxin_BCP/PrxQ"/>
</dbReference>
<comment type="function">
    <text evidence="1">Thiol-specific peroxidase that catalyzes the reduction of hydrogen peroxide and organic hydroperoxides to water and alcohols, respectively. Plays a role in cell protection against oxidative stress by detoxifying peroxides and as sensor of hydrogen peroxide-mediated signaling events.</text>
</comment>
<keyword evidence="6 15" id="KW-0560">Oxidoreductase</keyword>
<dbReference type="FunFam" id="3.40.30.10:FF:000007">
    <property type="entry name" value="Thioredoxin-dependent thiol peroxidase"/>
    <property type="match status" value="1"/>
</dbReference>
<dbReference type="RefSeq" id="WP_032125845.1">
    <property type="nucleotide sequence ID" value="NZ_LN879502.1"/>
</dbReference>
<evidence type="ECO:0000313" key="16">
    <source>
        <dbReference type="Proteomes" id="UP000069902"/>
    </source>
</evidence>
<evidence type="ECO:0000313" key="15">
    <source>
        <dbReference type="EMBL" id="CUI15723.1"/>
    </source>
</evidence>
<keyword evidence="5" id="KW-0049">Antioxidant</keyword>
<keyword evidence="4 15" id="KW-0575">Peroxidase</keyword>
<dbReference type="EC" id="1.11.1.24" evidence="3"/>
<dbReference type="GO" id="GO:0045454">
    <property type="term" value="P:cell redox homeostasis"/>
    <property type="evidence" value="ECO:0007669"/>
    <property type="project" value="TreeGrafter"/>
</dbReference>
<dbReference type="EMBL" id="LN879502">
    <property type="protein sequence ID" value="CUI15723.1"/>
    <property type="molecule type" value="Genomic_DNA"/>
</dbReference>
<dbReference type="GO" id="GO:0034599">
    <property type="term" value="P:cellular response to oxidative stress"/>
    <property type="evidence" value="ECO:0007669"/>
    <property type="project" value="TreeGrafter"/>
</dbReference>
<dbReference type="PATRIC" id="fig|389348.3.peg.101"/>
<evidence type="ECO:0000259" key="14">
    <source>
        <dbReference type="PROSITE" id="PS51352"/>
    </source>
</evidence>
<dbReference type="InterPro" id="IPR036249">
    <property type="entry name" value="Thioredoxin-like_sf"/>
</dbReference>
<reference evidence="16" key="1">
    <citation type="submission" date="2015-09" db="EMBL/GenBank/DDBJ databases">
        <authorList>
            <person name="Bertelli C."/>
        </authorList>
    </citation>
    <scope>NUCLEOTIDE SEQUENCE [LARGE SCALE GENOMIC DNA]</scope>
    <source>
        <strain evidence="16">KNic</strain>
    </source>
</reference>
<evidence type="ECO:0000256" key="8">
    <source>
        <dbReference type="ARBA" id="ARBA00023284"/>
    </source>
</evidence>
<evidence type="ECO:0000256" key="5">
    <source>
        <dbReference type="ARBA" id="ARBA00022862"/>
    </source>
</evidence>
<dbReference type="Proteomes" id="UP000069902">
    <property type="component" value="Chromosome cPNK"/>
</dbReference>
<dbReference type="InterPro" id="IPR024706">
    <property type="entry name" value="Peroxiredoxin_AhpC-typ"/>
</dbReference>
<dbReference type="Pfam" id="PF00578">
    <property type="entry name" value="AhpC-TSA"/>
    <property type="match status" value="1"/>
</dbReference>
<keyword evidence="16" id="KW-1185">Reference proteome</keyword>
<evidence type="ECO:0000256" key="4">
    <source>
        <dbReference type="ARBA" id="ARBA00022559"/>
    </source>
</evidence>
<evidence type="ECO:0000256" key="9">
    <source>
        <dbReference type="ARBA" id="ARBA00032824"/>
    </source>
</evidence>
<protein>
    <recommendedName>
        <fullName evidence="3">thioredoxin-dependent peroxiredoxin</fullName>
        <ecNumber evidence="3">1.11.1.24</ecNumber>
    </recommendedName>
    <alternativeName>
        <fullName evidence="9">Thioredoxin peroxidase</fullName>
    </alternativeName>
    <alternativeName>
        <fullName evidence="11">Thioredoxin-dependent peroxiredoxin Bcp</fullName>
    </alternativeName>
</protein>
<proteinExistence type="inferred from homology"/>
<dbReference type="KEGG" id="pnl:PNK_0085"/>
<keyword evidence="7" id="KW-1015">Disulfide bond</keyword>
<evidence type="ECO:0000256" key="10">
    <source>
        <dbReference type="ARBA" id="ARBA00038489"/>
    </source>
</evidence>
<dbReference type="Gene3D" id="3.40.30.10">
    <property type="entry name" value="Glutaredoxin"/>
    <property type="match status" value="1"/>
</dbReference>
<dbReference type="GO" id="GO:0005737">
    <property type="term" value="C:cytoplasm"/>
    <property type="evidence" value="ECO:0007669"/>
    <property type="project" value="TreeGrafter"/>
</dbReference>
<dbReference type="PROSITE" id="PS51352">
    <property type="entry name" value="THIOREDOXIN_2"/>
    <property type="match status" value="1"/>
</dbReference>
<comment type="similarity">
    <text evidence="10">Belongs to the peroxiredoxin family. BCP/PrxQ subfamily.</text>
</comment>
<dbReference type="SUPFAM" id="SSF52833">
    <property type="entry name" value="Thioredoxin-like"/>
    <property type="match status" value="1"/>
</dbReference>
<dbReference type="InterPro" id="IPR000866">
    <property type="entry name" value="AhpC/TSA"/>
</dbReference>
<evidence type="ECO:0000256" key="7">
    <source>
        <dbReference type="ARBA" id="ARBA00023157"/>
    </source>
</evidence>
<gene>
    <name evidence="15" type="primary">bcp</name>
    <name evidence="15" type="ORF">PNK_0085</name>
</gene>
<accession>A0A0U5K0T9</accession>
<organism evidence="15 16">
    <name type="scientific">Candidatus Protochlamydia naegleriophila</name>
    <dbReference type="NCBI Taxonomy" id="389348"/>
    <lineage>
        <taxon>Bacteria</taxon>
        <taxon>Pseudomonadati</taxon>
        <taxon>Chlamydiota</taxon>
        <taxon>Chlamydiia</taxon>
        <taxon>Parachlamydiales</taxon>
        <taxon>Parachlamydiaceae</taxon>
        <taxon>Candidatus Protochlamydia</taxon>
    </lineage>
</organism>
<dbReference type="AlphaFoldDB" id="A0A0U5K0T9"/>
<dbReference type="FunCoup" id="A0A0U5K0T9">
    <property type="interactions" value="408"/>
</dbReference>
<comment type="subunit">
    <text evidence="2">Monomer.</text>
</comment>
<dbReference type="CDD" id="cd03017">
    <property type="entry name" value="PRX_BCP"/>
    <property type="match status" value="1"/>
</dbReference>
<evidence type="ECO:0000256" key="2">
    <source>
        <dbReference type="ARBA" id="ARBA00011245"/>
    </source>
</evidence>
<evidence type="ECO:0000256" key="12">
    <source>
        <dbReference type="ARBA" id="ARBA00049091"/>
    </source>
</evidence>
<evidence type="ECO:0000256" key="1">
    <source>
        <dbReference type="ARBA" id="ARBA00003330"/>
    </source>
</evidence>
<sequence length="161" mass="17809">MALLSVGSEVPSFEATTANGQALSNKQLLDQVYIFYFYPKDDTPGCTAQACSFRDAKPLFDAGQVRVIGVSPDSAASHARFTSKYGLNYTLLPDPTHHLCELFGVWQEKVVFGKKRMGVVRTTFIVDAQGIIRWIESPVRVEGHAERVLEALQSPSFRNPS</sequence>
<dbReference type="InParanoid" id="A0A0U5K0T9"/>